<evidence type="ECO:0000313" key="1">
    <source>
        <dbReference type="EMBL" id="KAJ3596981.1"/>
    </source>
</evidence>
<dbReference type="AlphaFoldDB" id="A0A9Q0IH58"/>
<evidence type="ECO:0000313" key="2">
    <source>
        <dbReference type="Proteomes" id="UP001148018"/>
    </source>
</evidence>
<protein>
    <submittedName>
        <fullName evidence="1">Uncharacterized protein</fullName>
    </submittedName>
</protein>
<name>A0A9Q0IH58_9TELE</name>
<keyword evidence="2" id="KW-1185">Reference proteome</keyword>
<organism evidence="1 2">
    <name type="scientific">Muraenolepis orangiensis</name>
    <name type="common">Patagonian moray cod</name>
    <dbReference type="NCBI Taxonomy" id="630683"/>
    <lineage>
        <taxon>Eukaryota</taxon>
        <taxon>Metazoa</taxon>
        <taxon>Chordata</taxon>
        <taxon>Craniata</taxon>
        <taxon>Vertebrata</taxon>
        <taxon>Euteleostomi</taxon>
        <taxon>Actinopterygii</taxon>
        <taxon>Neopterygii</taxon>
        <taxon>Teleostei</taxon>
        <taxon>Neoteleostei</taxon>
        <taxon>Acanthomorphata</taxon>
        <taxon>Zeiogadaria</taxon>
        <taxon>Gadariae</taxon>
        <taxon>Gadiformes</taxon>
        <taxon>Muraenolepidoidei</taxon>
        <taxon>Muraenolepididae</taxon>
        <taxon>Muraenolepis</taxon>
    </lineage>
</organism>
<reference evidence="1" key="1">
    <citation type="submission" date="2022-07" db="EMBL/GenBank/DDBJ databases">
        <title>Chromosome-level genome of Muraenolepis orangiensis.</title>
        <authorList>
            <person name="Kim J."/>
        </authorList>
    </citation>
    <scope>NUCLEOTIDE SEQUENCE</scope>
    <source>
        <strain evidence="1">KU_S4_2022</strain>
        <tissue evidence="1">Muscle</tissue>
    </source>
</reference>
<comment type="caution">
    <text evidence="1">The sequence shown here is derived from an EMBL/GenBank/DDBJ whole genome shotgun (WGS) entry which is preliminary data.</text>
</comment>
<dbReference type="Proteomes" id="UP001148018">
    <property type="component" value="Unassembled WGS sequence"/>
</dbReference>
<accession>A0A9Q0IH58</accession>
<gene>
    <name evidence="1" type="ORF">NHX12_003381</name>
</gene>
<dbReference type="EMBL" id="JANIIK010000110">
    <property type="protein sequence ID" value="KAJ3596981.1"/>
    <property type="molecule type" value="Genomic_DNA"/>
</dbReference>
<proteinExistence type="predicted"/>
<sequence length="79" mass="8353">MVVEVAGVEVGMVVEVAGVEVVEVAGVEVVEVGEVAGVEVVGGGPGVRRRELRSYQALVRQMVNSNEGERRDQEGGKEF</sequence>